<evidence type="ECO:0000313" key="2">
    <source>
        <dbReference type="EnsemblPlants" id="Kaladp0067s0148.1.v1.1.CDS.1"/>
    </source>
</evidence>
<feature type="region of interest" description="Disordered" evidence="1">
    <location>
        <begin position="1"/>
        <end position="33"/>
    </location>
</feature>
<reference evidence="2" key="1">
    <citation type="submission" date="2021-01" db="UniProtKB">
        <authorList>
            <consortium name="EnsemblPlants"/>
        </authorList>
    </citation>
    <scope>IDENTIFICATION</scope>
</reference>
<dbReference type="Proteomes" id="UP000594263">
    <property type="component" value="Unplaced"/>
</dbReference>
<sequence length="97" mass="10821">MFGHQRVHKDRPYRGAYPPPTFNREGSPPTAEEIEEAARVAAQMLLDMSKGQWASSSSARGVNIDLNIPLLSEEEEEAKEGKMPDLDLNKSPPKDEE</sequence>
<feature type="compositionally biased region" description="Basic residues" evidence="1">
    <location>
        <begin position="1"/>
        <end position="11"/>
    </location>
</feature>
<organism evidence="2 3">
    <name type="scientific">Kalanchoe fedtschenkoi</name>
    <name type="common">Lavender scallops</name>
    <name type="synonym">South American air plant</name>
    <dbReference type="NCBI Taxonomy" id="63787"/>
    <lineage>
        <taxon>Eukaryota</taxon>
        <taxon>Viridiplantae</taxon>
        <taxon>Streptophyta</taxon>
        <taxon>Embryophyta</taxon>
        <taxon>Tracheophyta</taxon>
        <taxon>Spermatophyta</taxon>
        <taxon>Magnoliopsida</taxon>
        <taxon>eudicotyledons</taxon>
        <taxon>Gunneridae</taxon>
        <taxon>Pentapetalae</taxon>
        <taxon>Saxifragales</taxon>
        <taxon>Crassulaceae</taxon>
        <taxon>Kalanchoe</taxon>
    </lineage>
</organism>
<accession>A0A7N0UGG7</accession>
<evidence type="ECO:0000313" key="3">
    <source>
        <dbReference type="Proteomes" id="UP000594263"/>
    </source>
</evidence>
<feature type="compositionally biased region" description="Basic and acidic residues" evidence="1">
    <location>
        <begin position="79"/>
        <end position="97"/>
    </location>
</feature>
<evidence type="ECO:0000256" key="1">
    <source>
        <dbReference type="SAM" id="MobiDB-lite"/>
    </source>
</evidence>
<dbReference type="Gramene" id="Kaladp0067s0148.1.v1.1">
    <property type="protein sequence ID" value="Kaladp0067s0148.1.v1.1.CDS.1"/>
    <property type="gene ID" value="Kaladp0067s0148.v1.1"/>
</dbReference>
<protein>
    <submittedName>
        <fullName evidence="2">Uncharacterized protein</fullName>
    </submittedName>
</protein>
<dbReference type="EnsemblPlants" id="Kaladp0067s0148.1.v1.1">
    <property type="protein sequence ID" value="Kaladp0067s0148.1.v1.1.CDS.1"/>
    <property type="gene ID" value="Kaladp0067s0148.v1.1"/>
</dbReference>
<feature type="region of interest" description="Disordered" evidence="1">
    <location>
        <begin position="73"/>
        <end position="97"/>
    </location>
</feature>
<keyword evidence="3" id="KW-1185">Reference proteome</keyword>
<dbReference type="AlphaFoldDB" id="A0A7N0UGG7"/>
<name>A0A7N0UGG7_KALFE</name>
<proteinExistence type="predicted"/>